<sequence>MYHNVAIRQRPESARTDRDATFCPRPHRPEQGHNGKWNGGSGAVMRALLGIGVATALSMAAAAGPTASARIIDINGRPAGEAHFKAAPHGVLIEIRVTGLQPGPHAVLIHDSGTCDPKTGFASAGPVLDFELGRAHGYFAKGGPKPGDLPLQFAAADGTLHASLYSTAISLGDGKRSIFGRNGVSIIVHAASDDYLSQPDGRAGARLACGTIIRAPKKHK</sequence>
<keyword evidence="5" id="KW-1185">Reference proteome</keyword>
<evidence type="ECO:0000256" key="1">
    <source>
        <dbReference type="ARBA" id="ARBA00010457"/>
    </source>
</evidence>
<gene>
    <name evidence="4" type="ORF">GCM10008942_14880</name>
</gene>
<organism evidence="4 5">
    <name type="scientific">Rhizomicrobium electricum</name>
    <dbReference type="NCBI Taxonomy" id="480070"/>
    <lineage>
        <taxon>Bacteria</taxon>
        <taxon>Pseudomonadati</taxon>
        <taxon>Pseudomonadota</taxon>
        <taxon>Alphaproteobacteria</taxon>
        <taxon>Micropepsales</taxon>
        <taxon>Micropepsaceae</taxon>
        <taxon>Rhizomicrobium</taxon>
    </lineage>
</organism>
<dbReference type="InterPro" id="IPR036423">
    <property type="entry name" value="SOD-like_Cu/Zn_dom_sf"/>
</dbReference>
<proteinExistence type="inferred from homology"/>
<dbReference type="SUPFAM" id="SSF49329">
    <property type="entry name" value="Cu,Zn superoxide dismutase-like"/>
    <property type="match status" value="1"/>
</dbReference>
<feature type="domain" description="Superoxide dismutase copper/zinc binding" evidence="3">
    <location>
        <begin position="80"/>
        <end position="212"/>
    </location>
</feature>
<feature type="region of interest" description="Disordered" evidence="2">
    <location>
        <begin position="1"/>
        <end position="39"/>
    </location>
</feature>
<feature type="compositionally biased region" description="Basic and acidic residues" evidence="2">
    <location>
        <begin position="9"/>
        <end position="20"/>
    </location>
</feature>
<dbReference type="InterPro" id="IPR024134">
    <property type="entry name" value="SOD_Cu/Zn_/chaperone"/>
</dbReference>
<dbReference type="InterPro" id="IPR001424">
    <property type="entry name" value="SOD_Cu_Zn_dom"/>
</dbReference>
<dbReference type="Pfam" id="PF00080">
    <property type="entry name" value="Sod_Cu"/>
    <property type="match status" value="1"/>
</dbReference>
<comment type="similarity">
    <text evidence="1">Belongs to the Cu-Zn superoxide dismutase family.</text>
</comment>
<name>A0ABP3PH46_9PROT</name>
<accession>A0ABP3PH46</accession>
<dbReference type="Gene3D" id="2.60.40.200">
    <property type="entry name" value="Superoxide dismutase, copper/zinc binding domain"/>
    <property type="match status" value="1"/>
</dbReference>
<comment type="caution">
    <text evidence="4">The sequence shown here is derived from an EMBL/GenBank/DDBJ whole genome shotgun (WGS) entry which is preliminary data.</text>
</comment>
<dbReference type="EMBL" id="BAAADD010000003">
    <property type="protein sequence ID" value="GAA0567348.1"/>
    <property type="molecule type" value="Genomic_DNA"/>
</dbReference>
<protein>
    <submittedName>
        <fullName evidence="4">Superoxide dismutase family protein</fullName>
    </submittedName>
</protein>
<evidence type="ECO:0000256" key="2">
    <source>
        <dbReference type="SAM" id="MobiDB-lite"/>
    </source>
</evidence>
<reference evidence="5" key="1">
    <citation type="journal article" date="2019" name="Int. J. Syst. Evol. Microbiol.">
        <title>The Global Catalogue of Microorganisms (GCM) 10K type strain sequencing project: providing services to taxonomists for standard genome sequencing and annotation.</title>
        <authorList>
            <consortium name="The Broad Institute Genomics Platform"/>
            <consortium name="The Broad Institute Genome Sequencing Center for Infectious Disease"/>
            <person name="Wu L."/>
            <person name="Ma J."/>
        </authorList>
    </citation>
    <scope>NUCLEOTIDE SEQUENCE [LARGE SCALE GENOMIC DNA]</scope>
    <source>
        <strain evidence="5">JCM 15089</strain>
    </source>
</reference>
<evidence type="ECO:0000313" key="4">
    <source>
        <dbReference type="EMBL" id="GAA0567348.1"/>
    </source>
</evidence>
<evidence type="ECO:0000313" key="5">
    <source>
        <dbReference type="Proteomes" id="UP001499951"/>
    </source>
</evidence>
<dbReference type="PANTHER" id="PTHR10003">
    <property type="entry name" value="SUPEROXIDE DISMUTASE CU-ZN -RELATED"/>
    <property type="match status" value="1"/>
</dbReference>
<evidence type="ECO:0000259" key="3">
    <source>
        <dbReference type="Pfam" id="PF00080"/>
    </source>
</evidence>
<dbReference type="Proteomes" id="UP001499951">
    <property type="component" value="Unassembled WGS sequence"/>
</dbReference>